<dbReference type="EMBL" id="PKMF04000461">
    <property type="protein sequence ID" value="KAK7830470.1"/>
    <property type="molecule type" value="Genomic_DNA"/>
</dbReference>
<gene>
    <name evidence="5" type="primary">SMT1_2</name>
    <name evidence="5" type="ORF">CFP56_028166</name>
</gene>
<keyword evidence="3" id="KW-0949">S-adenosyl-L-methionine</keyword>
<reference evidence="5 6" key="1">
    <citation type="journal article" date="2018" name="Sci. Data">
        <title>The draft genome sequence of cork oak.</title>
        <authorList>
            <person name="Ramos A.M."/>
            <person name="Usie A."/>
            <person name="Barbosa P."/>
            <person name="Barros P.M."/>
            <person name="Capote T."/>
            <person name="Chaves I."/>
            <person name="Simoes F."/>
            <person name="Abreu I."/>
            <person name="Carrasquinho I."/>
            <person name="Faro C."/>
            <person name="Guimaraes J.B."/>
            <person name="Mendonca D."/>
            <person name="Nobrega F."/>
            <person name="Rodrigues L."/>
            <person name="Saibo N.J.M."/>
            <person name="Varela M.C."/>
            <person name="Egas C."/>
            <person name="Matos J."/>
            <person name="Miguel C.M."/>
            <person name="Oliveira M.M."/>
            <person name="Ricardo C.P."/>
            <person name="Goncalves S."/>
        </authorList>
    </citation>
    <scope>NUCLEOTIDE SEQUENCE [LARGE SCALE GENOMIC DNA]</scope>
    <source>
        <strain evidence="6">cv. HL8</strain>
    </source>
</reference>
<feature type="domain" description="SAM-dependent methyltransferase Erg6/SMT-type" evidence="4">
    <location>
        <begin position="123"/>
        <end position="212"/>
    </location>
</feature>
<sequence>MSKSGALDLASGVGGKLQKKQVLSTVQRYLPFLVENAYALFLVFIPRVNKYYDLVTSFYEYGWGESFHFAASGASITGINNNEYQITRGKVGYFTGTKSHCRVDETCNYVKHSFNVLLICVKIIWEEDVAVNSPLPWYLPLDKNQFSLASFRVTAFGRFITRNMVKILEFFGLAPEGSQRVQSFLEQAADALVEGGRKGIFSPMYFFLVQKPHS</sequence>
<dbReference type="GO" id="GO:0003838">
    <property type="term" value="F:sterol 24-C-methyltransferase activity"/>
    <property type="evidence" value="ECO:0007669"/>
    <property type="project" value="TreeGrafter"/>
</dbReference>
<evidence type="ECO:0000256" key="3">
    <source>
        <dbReference type="PROSITE-ProRule" id="PRU01022"/>
    </source>
</evidence>
<dbReference type="GO" id="GO:0016126">
    <property type="term" value="P:sterol biosynthetic process"/>
    <property type="evidence" value="ECO:0007669"/>
    <property type="project" value="TreeGrafter"/>
</dbReference>
<evidence type="ECO:0000313" key="6">
    <source>
        <dbReference type="Proteomes" id="UP000237347"/>
    </source>
</evidence>
<dbReference type="PANTHER" id="PTHR44068:SF3">
    <property type="entry name" value="METHYLTRANSFERASE"/>
    <property type="match status" value="1"/>
</dbReference>
<accession>A0AAW0JVP6</accession>
<keyword evidence="1 3" id="KW-0489">Methyltransferase</keyword>
<dbReference type="GO" id="GO:0032259">
    <property type="term" value="P:methylation"/>
    <property type="evidence" value="ECO:0007669"/>
    <property type="project" value="UniProtKB-KW"/>
</dbReference>
<dbReference type="AlphaFoldDB" id="A0AAW0JVP6"/>
<keyword evidence="6" id="KW-1185">Reference proteome</keyword>
<keyword evidence="2 3" id="KW-0808">Transferase</keyword>
<evidence type="ECO:0000256" key="2">
    <source>
        <dbReference type="ARBA" id="ARBA00022679"/>
    </source>
</evidence>
<dbReference type="GO" id="GO:0005783">
    <property type="term" value="C:endoplasmic reticulum"/>
    <property type="evidence" value="ECO:0007669"/>
    <property type="project" value="TreeGrafter"/>
</dbReference>
<dbReference type="InterPro" id="IPR013705">
    <property type="entry name" value="Sterol_MeTrfase_C"/>
</dbReference>
<dbReference type="InterPro" id="IPR050447">
    <property type="entry name" value="Erg6_SMT_methyltransf"/>
</dbReference>
<evidence type="ECO:0000313" key="5">
    <source>
        <dbReference type="EMBL" id="KAK7830470.1"/>
    </source>
</evidence>
<dbReference type="Proteomes" id="UP000237347">
    <property type="component" value="Unassembled WGS sequence"/>
</dbReference>
<protein>
    <submittedName>
        <fullName evidence="5">Cycloartenol-c-24-methyltransferase</fullName>
    </submittedName>
</protein>
<proteinExistence type="inferred from homology"/>
<dbReference type="PANTHER" id="PTHR44068">
    <property type="entry name" value="ZGC:194242"/>
    <property type="match status" value="1"/>
</dbReference>
<name>A0AAW0JVP6_QUESU</name>
<organism evidence="5 6">
    <name type="scientific">Quercus suber</name>
    <name type="common">Cork oak</name>
    <dbReference type="NCBI Taxonomy" id="58331"/>
    <lineage>
        <taxon>Eukaryota</taxon>
        <taxon>Viridiplantae</taxon>
        <taxon>Streptophyta</taxon>
        <taxon>Embryophyta</taxon>
        <taxon>Tracheophyta</taxon>
        <taxon>Spermatophyta</taxon>
        <taxon>Magnoliopsida</taxon>
        <taxon>eudicotyledons</taxon>
        <taxon>Gunneridae</taxon>
        <taxon>Pentapetalae</taxon>
        <taxon>rosids</taxon>
        <taxon>fabids</taxon>
        <taxon>Fagales</taxon>
        <taxon>Fagaceae</taxon>
        <taxon>Quercus</taxon>
    </lineage>
</organism>
<comment type="caution">
    <text evidence="5">The sequence shown here is derived from an EMBL/GenBank/DDBJ whole genome shotgun (WGS) entry which is preliminary data.</text>
</comment>
<dbReference type="InterPro" id="IPR030384">
    <property type="entry name" value="MeTrfase_SMT"/>
</dbReference>
<dbReference type="Pfam" id="PF08498">
    <property type="entry name" value="Sterol_MT_C"/>
    <property type="match status" value="1"/>
</dbReference>
<evidence type="ECO:0000259" key="4">
    <source>
        <dbReference type="PROSITE" id="PS51685"/>
    </source>
</evidence>
<comment type="similarity">
    <text evidence="3">Belongs to the class I-like SAM-binding methyltransferase superfamily. Erg6/SMT family.</text>
</comment>
<dbReference type="PROSITE" id="PS51685">
    <property type="entry name" value="SAM_MT_ERG6_SMT"/>
    <property type="match status" value="1"/>
</dbReference>
<evidence type="ECO:0000256" key="1">
    <source>
        <dbReference type="ARBA" id="ARBA00022603"/>
    </source>
</evidence>